<keyword evidence="5" id="KW-0408">Iron</keyword>
<dbReference type="SUPFAM" id="SSF57802">
    <property type="entry name" value="Rubredoxin-like"/>
    <property type="match status" value="1"/>
</dbReference>
<name>A0A1M5XTF7_9FLAO</name>
<protein>
    <submittedName>
        <fullName evidence="8">Rubredoxin</fullName>
    </submittedName>
</protein>
<sequence length="479" mass="55204">MRQQFSRVIVKGGVVSPGELKIILDQAERLDLDTIAFGSRQDILFLTQNKIVDNSSSLRLVTPDGDRVENIMSSYVTSDLFASTHWLTGDRYLYILEQFQNTPKLKINIVDPKQRVVPLFTGHLNFIASEQEDYWYLYMRLPHWEKTQMYPVLIYSWDLAQIAEAVERILKEEPQNVEMVFDLVIDATDLNNKTVSSPLAMDFQPFPYCEGMNRMQSGKYWLGLYWRNNKYDIKFLKGLCDLCVTSKIGKIALTPFKSFIVKGIPSEDKLAWEKFLGLSGINVRHSMLELNWHLPVANEMALNLKQFLVDSFNKQDISTYGLTFGIADFYRSGSYFTSIVIERNKPDVLPVEFEARASFNIVYARDFDPNTQDYIVHVQDVDQSELPALLMELSQMYFKNLGDKKPAKEVSAPKLQTIKVAVYQCNSCQTIYDYRFGDQTQNIQPGVLFEKLPNEYCCSLCEGPKENFSKISFMAELNQ</sequence>
<keyword evidence="10" id="KW-1185">Reference proteome</keyword>
<evidence type="ECO:0000256" key="1">
    <source>
        <dbReference type="ARBA" id="ARBA00001965"/>
    </source>
</evidence>
<dbReference type="RefSeq" id="WP_072982173.1">
    <property type="nucleotide sequence ID" value="NZ_FQXT01000003.1"/>
</dbReference>
<comment type="cofactor">
    <cofactor evidence="1">
        <name>Fe(3+)</name>
        <dbReference type="ChEBI" id="CHEBI:29034"/>
    </cofactor>
</comment>
<dbReference type="PROSITE" id="PS50903">
    <property type="entry name" value="RUBREDOXIN_LIKE"/>
    <property type="match status" value="1"/>
</dbReference>
<dbReference type="EMBL" id="FQXT01000003">
    <property type="protein sequence ID" value="SHI02533.1"/>
    <property type="molecule type" value="Genomic_DNA"/>
</dbReference>
<evidence type="ECO:0000313" key="9">
    <source>
        <dbReference type="Proteomes" id="UP000184240"/>
    </source>
</evidence>
<evidence type="ECO:0000313" key="7">
    <source>
        <dbReference type="EMBL" id="RXG30221.1"/>
    </source>
</evidence>
<dbReference type="GO" id="GO:0005506">
    <property type="term" value="F:iron ion binding"/>
    <property type="evidence" value="ECO:0007669"/>
    <property type="project" value="InterPro"/>
</dbReference>
<organism evidence="8 9">
    <name type="scientific">Leeuwenhoekiella palythoae</name>
    <dbReference type="NCBI Taxonomy" id="573501"/>
    <lineage>
        <taxon>Bacteria</taxon>
        <taxon>Pseudomonadati</taxon>
        <taxon>Bacteroidota</taxon>
        <taxon>Flavobacteriia</taxon>
        <taxon>Flavobacteriales</taxon>
        <taxon>Flavobacteriaceae</taxon>
        <taxon>Leeuwenhoekiella</taxon>
    </lineage>
</organism>
<dbReference type="CDD" id="cd00730">
    <property type="entry name" value="rubredoxin"/>
    <property type="match status" value="1"/>
</dbReference>
<dbReference type="InterPro" id="IPR024935">
    <property type="entry name" value="Rubredoxin_dom"/>
</dbReference>
<keyword evidence="3" id="KW-0479">Metal-binding</keyword>
<dbReference type="PANTHER" id="PTHR47627">
    <property type="entry name" value="RUBREDOXIN"/>
    <property type="match status" value="1"/>
</dbReference>
<dbReference type="GO" id="GO:0043448">
    <property type="term" value="P:alkane catabolic process"/>
    <property type="evidence" value="ECO:0007669"/>
    <property type="project" value="TreeGrafter"/>
</dbReference>
<dbReference type="Proteomes" id="UP000290037">
    <property type="component" value="Unassembled WGS sequence"/>
</dbReference>
<reference evidence="9" key="2">
    <citation type="submission" date="2016-11" db="EMBL/GenBank/DDBJ databases">
        <authorList>
            <person name="Varghese N."/>
            <person name="Submissions S."/>
        </authorList>
    </citation>
    <scope>NUCLEOTIDE SEQUENCE [LARGE SCALE GENOMIC DNA]</scope>
    <source>
        <strain evidence="9">DSM 19859</strain>
    </source>
</reference>
<dbReference type="PANTHER" id="PTHR47627:SF1">
    <property type="entry name" value="RUBREDOXIN-1-RELATED"/>
    <property type="match status" value="1"/>
</dbReference>
<dbReference type="Gene3D" id="2.20.28.10">
    <property type="match status" value="1"/>
</dbReference>
<keyword evidence="2" id="KW-0813">Transport</keyword>
<dbReference type="InterPro" id="IPR050526">
    <property type="entry name" value="Rubredoxin_ET"/>
</dbReference>
<accession>A0A1M5XTF7</accession>
<evidence type="ECO:0000313" key="8">
    <source>
        <dbReference type="EMBL" id="SHI02533.1"/>
    </source>
</evidence>
<dbReference type="STRING" id="573501.SAMN04487999_1676"/>
<evidence type="ECO:0000256" key="5">
    <source>
        <dbReference type="ARBA" id="ARBA00023004"/>
    </source>
</evidence>
<dbReference type="AlphaFoldDB" id="A0A1M5XTF7"/>
<dbReference type="GO" id="GO:0009055">
    <property type="term" value="F:electron transfer activity"/>
    <property type="evidence" value="ECO:0007669"/>
    <property type="project" value="TreeGrafter"/>
</dbReference>
<gene>
    <name evidence="7" type="ORF">DSM01_971</name>
    <name evidence="8" type="ORF">SAMN04487999_1676</name>
</gene>
<dbReference type="InterPro" id="IPR024934">
    <property type="entry name" value="Rubredoxin-like_dom"/>
</dbReference>
<feature type="domain" description="Rubredoxin-like" evidence="6">
    <location>
        <begin position="420"/>
        <end position="471"/>
    </location>
</feature>
<evidence type="ECO:0000256" key="3">
    <source>
        <dbReference type="ARBA" id="ARBA00022723"/>
    </source>
</evidence>
<evidence type="ECO:0000256" key="2">
    <source>
        <dbReference type="ARBA" id="ARBA00022448"/>
    </source>
</evidence>
<dbReference type="EMBL" id="QOVN01000002">
    <property type="protein sequence ID" value="RXG30221.1"/>
    <property type="molecule type" value="Genomic_DNA"/>
</dbReference>
<dbReference type="Proteomes" id="UP000184240">
    <property type="component" value="Unassembled WGS sequence"/>
</dbReference>
<reference evidence="7 10" key="3">
    <citation type="submission" date="2018-07" db="EMBL/GenBank/DDBJ databases">
        <title>Leeuwenhoekiella genomics.</title>
        <authorList>
            <person name="Tahon G."/>
            <person name="Willems A."/>
        </authorList>
    </citation>
    <scope>NUCLEOTIDE SEQUENCE [LARGE SCALE GENOMIC DNA]</scope>
    <source>
        <strain evidence="7 10">LMG 24856</strain>
    </source>
</reference>
<evidence type="ECO:0000259" key="6">
    <source>
        <dbReference type="PROSITE" id="PS50903"/>
    </source>
</evidence>
<evidence type="ECO:0000313" key="10">
    <source>
        <dbReference type="Proteomes" id="UP000290037"/>
    </source>
</evidence>
<dbReference type="OrthoDB" id="9758182at2"/>
<evidence type="ECO:0000256" key="4">
    <source>
        <dbReference type="ARBA" id="ARBA00022982"/>
    </source>
</evidence>
<proteinExistence type="predicted"/>
<reference evidence="8" key="1">
    <citation type="submission" date="2016-11" db="EMBL/GenBank/DDBJ databases">
        <authorList>
            <person name="Jaros S."/>
            <person name="Januszkiewicz K."/>
            <person name="Wedrychowicz H."/>
        </authorList>
    </citation>
    <scope>NUCLEOTIDE SEQUENCE [LARGE SCALE GENOMIC DNA]</scope>
    <source>
        <strain evidence="8">DSM 19859</strain>
    </source>
</reference>
<keyword evidence="4" id="KW-0249">Electron transport</keyword>
<dbReference type="Pfam" id="PF00301">
    <property type="entry name" value="Rubredoxin"/>
    <property type="match status" value="1"/>
</dbReference>